<evidence type="ECO:0000313" key="2">
    <source>
        <dbReference type="EMBL" id="RSL66724.1"/>
    </source>
</evidence>
<evidence type="ECO:0000256" key="1">
    <source>
        <dbReference type="SAM" id="Coils"/>
    </source>
</evidence>
<dbReference type="Proteomes" id="UP000288168">
    <property type="component" value="Unassembled WGS sequence"/>
</dbReference>
<proteinExistence type="predicted"/>
<gene>
    <name evidence="2" type="ORF">CEP54_003556</name>
</gene>
<dbReference type="PANTHER" id="PTHR35186:SF4">
    <property type="entry name" value="PRION-INHIBITION AND PROPAGATION HELO DOMAIN-CONTAINING PROTEIN"/>
    <property type="match status" value="1"/>
</dbReference>
<evidence type="ECO:0008006" key="4">
    <source>
        <dbReference type="Google" id="ProtNLM"/>
    </source>
</evidence>
<keyword evidence="3" id="KW-1185">Reference proteome</keyword>
<reference evidence="2 3" key="1">
    <citation type="submission" date="2017-06" db="EMBL/GenBank/DDBJ databases">
        <title>Comparative genomic analysis of Ambrosia Fusariam Clade fungi.</title>
        <authorList>
            <person name="Stajich J.E."/>
            <person name="Carrillo J."/>
            <person name="Kijimoto T."/>
            <person name="Eskalen A."/>
            <person name="O'Donnell K."/>
            <person name="Kasson M."/>
        </authorList>
    </citation>
    <scope>NUCLEOTIDE SEQUENCE [LARGE SCALE GENOMIC DNA]</scope>
    <source>
        <strain evidence="2 3">NRRL62584</strain>
    </source>
</reference>
<comment type="caution">
    <text evidence="2">The sequence shown here is derived from an EMBL/GenBank/DDBJ whole genome shotgun (WGS) entry which is preliminary data.</text>
</comment>
<keyword evidence="1" id="KW-0175">Coiled coil</keyword>
<protein>
    <recommendedName>
        <fullName evidence="4">Fungal N-terminal domain-containing protein</fullName>
    </recommendedName>
</protein>
<dbReference type="AlphaFoldDB" id="A0A428QN67"/>
<dbReference type="EMBL" id="NKCI01000023">
    <property type="protein sequence ID" value="RSL66724.1"/>
    <property type="molecule type" value="Genomic_DNA"/>
</dbReference>
<name>A0A428QN67_9HYPO</name>
<feature type="coiled-coil region" evidence="1">
    <location>
        <begin position="31"/>
        <end position="61"/>
    </location>
</feature>
<sequence length="149" mass="17075">MSGFEIAGIVLGTIPLVISALEKYGAGLSTLQRFRKYKRELQSLIRNLETERIKLENVCEKLLIGLVPYSRIEAFTNNSMGDLWREEEPLRKIQVRLGKSFKSFEATISHLKTTIDEMADVWEESYTAIIIVHGVRTFAMRYTQGSLPY</sequence>
<dbReference type="PANTHER" id="PTHR35186">
    <property type="entry name" value="ANK_REP_REGION DOMAIN-CONTAINING PROTEIN"/>
    <property type="match status" value="1"/>
</dbReference>
<dbReference type="STRING" id="1325734.A0A428QN67"/>
<accession>A0A428QN67</accession>
<evidence type="ECO:0000313" key="3">
    <source>
        <dbReference type="Proteomes" id="UP000288168"/>
    </source>
</evidence>
<dbReference type="OrthoDB" id="3565018at2759"/>
<organism evidence="2 3">
    <name type="scientific">Fusarium duplospermum</name>
    <dbReference type="NCBI Taxonomy" id="1325734"/>
    <lineage>
        <taxon>Eukaryota</taxon>
        <taxon>Fungi</taxon>
        <taxon>Dikarya</taxon>
        <taxon>Ascomycota</taxon>
        <taxon>Pezizomycotina</taxon>
        <taxon>Sordariomycetes</taxon>
        <taxon>Hypocreomycetidae</taxon>
        <taxon>Hypocreales</taxon>
        <taxon>Nectriaceae</taxon>
        <taxon>Fusarium</taxon>
        <taxon>Fusarium solani species complex</taxon>
    </lineage>
</organism>